<feature type="transmembrane region" description="Helical" evidence="2">
    <location>
        <begin position="400"/>
        <end position="421"/>
    </location>
</feature>
<dbReference type="PANTHER" id="PTHR35859">
    <property type="entry name" value="NONSELECTIVE CATION CHANNEL PROTEIN"/>
    <property type="match status" value="1"/>
</dbReference>
<dbReference type="EMBL" id="MU863628">
    <property type="protein sequence ID" value="KAK4103695.1"/>
    <property type="molecule type" value="Genomic_DNA"/>
</dbReference>
<feature type="transmembrane region" description="Helical" evidence="2">
    <location>
        <begin position="471"/>
        <end position="497"/>
    </location>
</feature>
<evidence type="ECO:0000313" key="5">
    <source>
        <dbReference type="Proteomes" id="UP001305647"/>
    </source>
</evidence>
<protein>
    <recommendedName>
        <fullName evidence="3">Calcium channel YVC1-like C-terminal transmembrane domain-containing protein</fullName>
    </recommendedName>
</protein>
<feature type="compositionally biased region" description="Acidic residues" evidence="1">
    <location>
        <begin position="45"/>
        <end position="60"/>
    </location>
</feature>
<feature type="region of interest" description="Disordered" evidence="1">
    <location>
        <begin position="1"/>
        <end position="24"/>
    </location>
</feature>
<dbReference type="Pfam" id="PF23317">
    <property type="entry name" value="YVC1_C"/>
    <property type="match status" value="1"/>
</dbReference>
<feature type="compositionally biased region" description="Gly residues" evidence="1">
    <location>
        <begin position="1049"/>
        <end position="1060"/>
    </location>
</feature>
<feature type="transmembrane region" description="Helical" evidence="2">
    <location>
        <begin position="376"/>
        <end position="393"/>
    </location>
</feature>
<organism evidence="4 5">
    <name type="scientific">Parathielavia hyrcaniae</name>
    <dbReference type="NCBI Taxonomy" id="113614"/>
    <lineage>
        <taxon>Eukaryota</taxon>
        <taxon>Fungi</taxon>
        <taxon>Dikarya</taxon>
        <taxon>Ascomycota</taxon>
        <taxon>Pezizomycotina</taxon>
        <taxon>Sordariomycetes</taxon>
        <taxon>Sordariomycetidae</taxon>
        <taxon>Sordariales</taxon>
        <taxon>Chaetomiaceae</taxon>
        <taxon>Parathielavia</taxon>
    </lineage>
</organism>
<feature type="compositionally biased region" description="Polar residues" evidence="1">
    <location>
        <begin position="276"/>
        <end position="296"/>
    </location>
</feature>
<feature type="compositionally biased region" description="Polar residues" evidence="1">
    <location>
        <begin position="1004"/>
        <end position="1017"/>
    </location>
</feature>
<gene>
    <name evidence="4" type="ORF">N658DRAFT_557482</name>
</gene>
<keyword evidence="2" id="KW-0812">Transmembrane</keyword>
<dbReference type="AlphaFoldDB" id="A0AAN6Q500"/>
<reference evidence="4" key="1">
    <citation type="journal article" date="2023" name="Mol. Phylogenet. Evol.">
        <title>Genome-scale phylogeny and comparative genomics of the fungal order Sordariales.</title>
        <authorList>
            <person name="Hensen N."/>
            <person name="Bonometti L."/>
            <person name="Westerberg I."/>
            <person name="Brannstrom I.O."/>
            <person name="Guillou S."/>
            <person name="Cros-Aarteil S."/>
            <person name="Calhoun S."/>
            <person name="Haridas S."/>
            <person name="Kuo A."/>
            <person name="Mondo S."/>
            <person name="Pangilinan J."/>
            <person name="Riley R."/>
            <person name="LaButti K."/>
            <person name="Andreopoulos B."/>
            <person name="Lipzen A."/>
            <person name="Chen C."/>
            <person name="Yan M."/>
            <person name="Daum C."/>
            <person name="Ng V."/>
            <person name="Clum A."/>
            <person name="Steindorff A."/>
            <person name="Ohm R.A."/>
            <person name="Martin F."/>
            <person name="Silar P."/>
            <person name="Natvig D.O."/>
            <person name="Lalanne C."/>
            <person name="Gautier V."/>
            <person name="Ament-Velasquez S.L."/>
            <person name="Kruys A."/>
            <person name="Hutchinson M.I."/>
            <person name="Powell A.J."/>
            <person name="Barry K."/>
            <person name="Miller A.N."/>
            <person name="Grigoriev I.V."/>
            <person name="Debuchy R."/>
            <person name="Gladieux P."/>
            <person name="Hiltunen Thoren M."/>
            <person name="Johannesson H."/>
        </authorList>
    </citation>
    <scope>NUCLEOTIDE SEQUENCE</scope>
    <source>
        <strain evidence="4">CBS 757.83</strain>
    </source>
</reference>
<name>A0AAN6Q500_9PEZI</name>
<feature type="region of interest" description="Disordered" evidence="1">
    <location>
        <begin position="38"/>
        <end position="86"/>
    </location>
</feature>
<feature type="region of interest" description="Disordered" evidence="1">
    <location>
        <begin position="806"/>
        <end position="832"/>
    </location>
</feature>
<feature type="transmembrane region" description="Helical" evidence="2">
    <location>
        <begin position="509"/>
        <end position="528"/>
    </location>
</feature>
<feature type="region of interest" description="Disordered" evidence="1">
    <location>
        <begin position="1031"/>
        <end position="1061"/>
    </location>
</feature>
<feature type="compositionally biased region" description="Basic residues" evidence="1">
    <location>
        <begin position="1031"/>
        <end position="1048"/>
    </location>
</feature>
<sequence length="1104" mass="123246">MLSALLRPFKGSRPADSQEDLEHDIAFRPSIAEYRSHLHATADFTEADDDEEEEEDEDSNDGQQSRYPLGARPHEDEDGRAPSAGLLPLHSAGHLDSLPIYNMTHAIRAIVQARTETTLTWDQLRSPQVSQFLIKPMFQQLRTHHFSPGTLFALMANCLQFEKEGQLYPASAGTSATMARVCELLATKMLREYRTRELIDALCHDFYPLQGVSASQTPLAGPGGSPNAAPPRTSTLEVAIRASAKHFVSHPLVVQQLEAIWSGAISFSPPTEVFQPQGSAPSIAASNPSRRQSTVRSPLLGDQRAKESPVRLQSFFAAGRRPVTLYNPRTASPFRLSRLRVPRYRQLFSTGSLAVLTCLFLAVLSQRSSKITSLELLFWFWSAGFMLDELVGFNEQGLSFYVMSFWNIFDLGILLLLIIYYCMRIYGVFLVDSHKWNENAYDVLAANAILLLPRIFGVLDHSRYFSQMLIALRLLAVDLAAVFVLIFVCCSAFFVFFAFSTNTEDASALGYKMFQILMGYTPSAWELWPSYNWLGKSLLGLFLVISHFIILALLVIVLSNSFTSLTSKASQEYHFTFAITTISMAKSEALFAYAAPGNLVAWALMPLRYCMPMNRFVQLNRAVLRATHFPLLLCIYLYEKYLLAPGVFEATDLVDRPSRGRFPAFSDPATVSAFFSPSIRVRQESVVGFHKDRALEEVFRRAPDTRPPRRHERRKTQTAIRTWMDQHDGTYNSPQNYSTIDSRIGSDWLRRLEMNRQRPSRFPRHYSEIRSTASDPADLNPDSAYPFPADTPDDGIARRDYALEVKENTDGEADGDDELVTNDEDEGDDMTNTVDDRGAAGDEAVEEDYFTTPVATRFNSAELSVESPRPPTSRRVPLHNRTLSTNTILYAPEDDRPYSSSSASAWPVSWNISSRPITARHTPVATPVTPAAGRCSPRRSLYLASRPRSMIDPASSRSTAAHTRAGAGAGLTLDIPVGTSIPPNRPPLRRRSLADLGMPGNATHADNSNNTMTQSSLRSSIGNYDMNLTRHRHHHHHQQHYHHQHHQHGGSGGSGDGGGSRMVMLARMKSLEASLGDMRQAASDTFTSWASSWGFWCFARAGFD</sequence>
<keyword evidence="2" id="KW-0472">Membrane</keyword>
<proteinExistence type="predicted"/>
<feature type="compositionally biased region" description="Acidic residues" evidence="1">
    <location>
        <begin position="810"/>
        <end position="829"/>
    </location>
</feature>
<evidence type="ECO:0000259" key="3">
    <source>
        <dbReference type="Pfam" id="PF23317"/>
    </source>
</evidence>
<feature type="transmembrane region" description="Helical" evidence="2">
    <location>
        <begin position="590"/>
        <end position="610"/>
    </location>
</feature>
<feature type="transmembrane region" description="Helical" evidence="2">
    <location>
        <begin position="441"/>
        <end position="459"/>
    </location>
</feature>
<feature type="transmembrane region" description="Helical" evidence="2">
    <location>
        <begin position="540"/>
        <end position="558"/>
    </location>
</feature>
<dbReference type="InterPro" id="IPR056336">
    <property type="entry name" value="YVC1_C"/>
</dbReference>
<evidence type="ECO:0000313" key="4">
    <source>
        <dbReference type="EMBL" id="KAK4103695.1"/>
    </source>
</evidence>
<comment type="caution">
    <text evidence="4">The sequence shown here is derived from an EMBL/GenBank/DDBJ whole genome shotgun (WGS) entry which is preliminary data.</text>
</comment>
<feature type="region of interest" description="Disordered" evidence="1">
    <location>
        <begin position="276"/>
        <end position="303"/>
    </location>
</feature>
<dbReference type="Proteomes" id="UP001305647">
    <property type="component" value="Unassembled WGS sequence"/>
</dbReference>
<dbReference type="PANTHER" id="PTHR35859:SF4">
    <property type="entry name" value="MEMBRANE CHANNEL PROTEIN, PUTATIVE (AFU_ORTHOLOGUE AFUA_6G11300)-RELATED"/>
    <property type="match status" value="1"/>
</dbReference>
<evidence type="ECO:0000256" key="1">
    <source>
        <dbReference type="SAM" id="MobiDB-lite"/>
    </source>
</evidence>
<keyword evidence="5" id="KW-1185">Reference proteome</keyword>
<feature type="region of interest" description="Disordered" evidence="1">
    <location>
        <begin position="921"/>
        <end position="1017"/>
    </location>
</feature>
<reference evidence="4" key="2">
    <citation type="submission" date="2023-05" db="EMBL/GenBank/DDBJ databases">
        <authorList>
            <consortium name="Lawrence Berkeley National Laboratory"/>
            <person name="Steindorff A."/>
            <person name="Hensen N."/>
            <person name="Bonometti L."/>
            <person name="Westerberg I."/>
            <person name="Brannstrom I.O."/>
            <person name="Guillou S."/>
            <person name="Cros-Aarteil S."/>
            <person name="Calhoun S."/>
            <person name="Haridas S."/>
            <person name="Kuo A."/>
            <person name="Mondo S."/>
            <person name="Pangilinan J."/>
            <person name="Riley R."/>
            <person name="Labutti K."/>
            <person name="Andreopoulos B."/>
            <person name="Lipzen A."/>
            <person name="Chen C."/>
            <person name="Yanf M."/>
            <person name="Daum C."/>
            <person name="Ng V."/>
            <person name="Clum A."/>
            <person name="Ohm R."/>
            <person name="Martin F."/>
            <person name="Silar P."/>
            <person name="Natvig D."/>
            <person name="Lalanne C."/>
            <person name="Gautier V."/>
            <person name="Ament-Velasquez S.L."/>
            <person name="Kruys A."/>
            <person name="Hutchinson M.I."/>
            <person name="Powell A.J."/>
            <person name="Barry K."/>
            <person name="Miller A.N."/>
            <person name="Grigoriev I.V."/>
            <person name="Debuchy R."/>
            <person name="Gladieux P."/>
            <person name="Thoren M.H."/>
            <person name="Johannesson H."/>
        </authorList>
    </citation>
    <scope>NUCLEOTIDE SEQUENCE</scope>
    <source>
        <strain evidence="4">CBS 757.83</strain>
    </source>
</reference>
<feature type="region of interest" description="Disordered" evidence="1">
    <location>
        <begin position="770"/>
        <end position="794"/>
    </location>
</feature>
<feature type="transmembrane region" description="Helical" evidence="2">
    <location>
        <begin position="347"/>
        <end position="364"/>
    </location>
</feature>
<accession>A0AAN6Q500</accession>
<evidence type="ECO:0000256" key="2">
    <source>
        <dbReference type="SAM" id="Phobius"/>
    </source>
</evidence>
<feature type="domain" description="Calcium channel YVC1-like C-terminal transmembrane" evidence="3">
    <location>
        <begin position="352"/>
        <end position="655"/>
    </location>
</feature>
<dbReference type="InterPro" id="IPR052971">
    <property type="entry name" value="TRP_calcium_channel"/>
</dbReference>
<feature type="compositionally biased region" description="Low complexity" evidence="1">
    <location>
        <begin position="954"/>
        <end position="973"/>
    </location>
</feature>
<keyword evidence="2" id="KW-1133">Transmembrane helix</keyword>